<comment type="caution">
    <text evidence="3">The sequence shown here is derived from an EMBL/GenBank/DDBJ whole genome shotgun (WGS) entry which is preliminary data.</text>
</comment>
<dbReference type="InterPro" id="IPR052055">
    <property type="entry name" value="Hepadnavirus_pol/RT"/>
</dbReference>
<protein>
    <recommendedName>
        <fullName evidence="2">Reverse transcriptase domain-containing protein</fullName>
    </recommendedName>
</protein>
<dbReference type="Proteomes" id="UP001642464">
    <property type="component" value="Unassembled WGS sequence"/>
</dbReference>
<reference evidence="3 4" key="1">
    <citation type="submission" date="2024-02" db="EMBL/GenBank/DDBJ databases">
        <authorList>
            <person name="Chen Y."/>
            <person name="Shah S."/>
            <person name="Dougan E. K."/>
            <person name="Thang M."/>
            <person name="Chan C."/>
        </authorList>
    </citation>
    <scope>NUCLEOTIDE SEQUENCE [LARGE SCALE GENOMIC DNA]</scope>
</reference>
<dbReference type="InterPro" id="IPR043502">
    <property type="entry name" value="DNA/RNA_pol_sf"/>
</dbReference>
<dbReference type="EMBL" id="CAXAMM010042685">
    <property type="protein sequence ID" value="CAK9106255.1"/>
    <property type="molecule type" value="Genomic_DNA"/>
</dbReference>
<dbReference type="SUPFAM" id="SSF56672">
    <property type="entry name" value="DNA/RNA polymerases"/>
    <property type="match status" value="1"/>
</dbReference>
<dbReference type="Pfam" id="PF00078">
    <property type="entry name" value="RVT_1"/>
    <property type="match status" value="1"/>
</dbReference>
<organism evidence="3 4">
    <name type="scientific">Durusdinium trenchii</name>
    <dbReference type="NCBI Taxonomy" id="1381693"/>
    <lineage>
        <taxon>Eukaryota</taxon>
        <taxon>Sar</taxon>
        <taxon>Alveolata</taxon>
        <taxon>Dinophyceae</taxon>
        <taxon>Suessiales</taxon>
        <taxon>Symbiodiniaceae</taxon>
        <taxon>Durusdinium</taxon>
    </lineage>
</organism>
<dbReference type="InterPro" id="IPR043128">
    <property type="entry name" value="Rev_trsase/Diguanyl_cyclase"/>
</dbReference>
<keyword evidence="4" id="KW-1185">Reference proteome</keyword>
<evidence type="ECO:0000256" key="1">
    <source>
        <dbReference type="SAM" id="MobiDB-lite"/>
    </source>
</evidence>
<dbReference type="Gene3D" id="3.30.70.270">
    <property type="match status" value="1"/>
</dbReference>
<dbReference type="InterPro" id="IPR000477">
    <property type="entry name" value="RT_dom"/>
</dbReference>
<proteinExistence type="predicted"/>
<sequence length="852" mass="92993">MRNPHLAIPRIPGLIVPGSRVRAILEEAQLAQPELTAIGRDILTGREAIPFPAEVIAHLRARVVQALGGAQKQRDRTARATTPIEANVIEAWGNATGDPDSATLCEWLDHGAPLGYHQSIPTNGIFPTVPSETKGPEGQQDLYRSLEGWQNYKSAQEEADDLDALISDYVGRGFCHLSGSMEEATAELGRPPVLNKLGVVVKYNAHGTKKSRIIWDLRESRANQLCNQGERILLPRLLDVAQQAIRVYRSGSTPWLAAVDIRDAFMNIPSGQDKRYTVAARPKPGHEDQMELIIFDTLVFGAGSSPTLWGRYAAWLGRSCASIMPRASTQIYVDDPTFVLAGTLETASEDLTTLLLWINVVGFPVKLAKAEGGKTISWVGAKLDLNDKDQTVRVTIPQDKVAKIQETTQLFLKRPVVGQKQLRSYAGMLSFVAGLIPHLRPFLASLWAVLGKDTSANDGAGKVSHSGKLVHTRRIKPALSLGHGAAVRAKSDNLGVLCMLAKGGAKSPQLNSLAREFALDQALKAYRLHWLEHIPGVTNLEADALSRQTAPNPVAFPEHLKQATRSDVSVGPDFWKGFALPVRSTVQFEGRDRPGPTRPRPNDPPDREVGTGEPKPYGRGSAEAALCAAQDPHHCRLVLARDASAASTKGPTASRQKLWENLARTAGWTDPFRLDPTMIYTVMGALKVGGYRSAQLYLDAAKQCHISLGLAWDSQLQQAYRAAVRSCQRGIGHAKQASGLPLDKVADLPRWEQLVPGGPSQPVTATLLTSWWLLREIEASRARRKHISLNEDEQKVTWRLPSSKTDQAALDQWVFPTASNAAASKRGWADTFEVLAARLGLPTQHGSWPPTI</sequence>
<gene>
    <name evidence="3" type="ORF">SCF082_LOCUS49493</name>
</gene>
<name>A0ABP0S1L4_9DINO</name>
<feature type="region of interest" description="Disordered" evidence="1">
    <location>
        <begin position="586"/>
        <end position="620"/>
    </location>
</feature>
<dbReference type="PANTHER" id="PTHR33050">
    <property type="entry name" value="REVERSE TRANSCRIPTASE DOMAIN-CONTAINING PROTEIN"/>
    <property type="match status" value="1"/>
</dbReference>
<dbReference type="PANTHER" id="PTHR33050:SF7">
    <property type="entry name" value="RIBONUCLEASE H"/>
    <property type="match status" value="1"/>
</dbReference>
<evidence type="ECO:0000313" key="4">
    <source>
        <dbReference type="Proteomes" id="UP001642464"/>
    </source>
</evidence>
<evidence type="ECO:0000313" key="3">
    <source>
        <dbReference type="EMBL" id="CAK9106255.1"/>
    </source>
</evidence>
<feature type="domain" description="Reverse transcriptase" evidence="2">
    <location>
        <begin position="248"/>
        <end position="382"/>
    </location>
</feature>
<dbReference type="Gene3D" id="3.10.10.10">
    <property type="entry name" value="HIV Type 1 Reverse Transcriptase, subunit A, domain 1"/>
    <property type="match status" value="1"/>
</dbReference>
<evidence type="ECO:0000259" key="2">
    <source>
        <dbReference type="Pfam" id="PF00078"/>
    </source>
</evidence>
<accession>A0ABP0S1L4</accession>
<feature type="compositionally biased region" description="Basic and acidic residues" evidence="1">
    <location>
        <begin position="589"/>
        <end position="610"/>
    </location>
</feature>